<dbReference type="PANTHER" id="PTHR11596">
    <property type="entry name" value="ALKALINE PHOSPHATASE"/>
    <property type="match status" value="1"/>
</dbReference>
<evidence type="ECO:0000256" key="2">
    <source>
        <dbReference type="ARBA" id="ARBA00001947"/>
    </source>
</evidence>
<dbReference type="PANTHER" id="PTHR11596:SF5">
    <property type="entry name" value="ALKALINE PHOSPHATASE"/>
    <property type="match status" value="1"/>
</dbReference>
<evidence type="ECO:0000256" key="8">
    <source>
        <dbReference type="ARBA" id="ARBA00022842"/>
    </source>
</evidence>
<keyword evidence="7" id="KW-0862">Zinc</keyword>
<sequence>MKKLLSLCLCTSLSLSFALQADEKLMTASKKPIKNVIMIVGDGMGPAFTTAYRYYNDDPNTPEIEETVFDRHLVGLNSTYPAPISGYVTDSAAGATALATGIKSYNGAISVDVDKKPLKTVLQHAKTLGKKTGVVVTSQVNHATPASYITHNESRRNYDAIADSYIDNGINIDLLLGGGTKYFIREDRNLVEEFKEKGFQYVDNYEQLTSIKKEEPLLGLFAPVGLPWSLDDSNKHRLSEMTKIATEQLENKNGYFMLIEASQVDWAGHSNDIASAMAEMDDLAKTLIYLEQYVEQNPDTLVVLTADHSTGGLTLGSDGEYKWQPSVFKGMTQSISAIAQFIAEKEFTAEQLATMLTFALTDEQLSQLHSIKQDESEKITKPQLTRQLYKKLNQFVSAKSFTGWTTGGHTGIDVPVFAFGKGFEKFQNKTDNTDIAKIIFTIL</sequence>
<keyword evidence="4" id="KW-0597">Phosphoprotein</keyword>
<comment type="similarity">
    <text evidence="3 9">Belongs to the alkaline phosphatase family.</text>
</comment>
<evidence type="ECO:0000256" key="3">
    <source>
        <dbReference type="ARBA" id="ARBA00005984"/>
    </source>
</evidence>
<dbReference type="Pfam" id="PF00245">
    <property type="entry name" value="Alk_phosphatase"/>
    <property type="match status" value="1"/>
</dbReference>
<evidence type="ECO:0000313" key="12">
    <source>
        <dbReference type="Proteomes" id="UP000626370"/>
    </source>
</evidence>
<accession>A0ABQ3IIB0</accession>
<organism evidence="11 12">
    <name type="scientific">Thalassotalea profundi</name>
    <dbReference type="NCBI Taxonomy" id="2036687"/>
    <lineage>
        <taxon>Bacteria</taxon>
        <taxon>Pseudomonadati</taxon>
        <taxon>Pseudomonadota</taxon>
        <taxon>Gammaproteobacteria</taxon>
        <taxon>Alteromonadales</taxon>
        <taxon>Colwelliaceae</taxon>
        <taxon>Thalassotalea</taxon>
    </lineage>
</organism>
<protein>
    <submittedName>
        <fullName evidence="11">Alkaline phosphatase</fullName>
    </submittedName>
</protein>
<evidence type="ECO:0000256" key="4">
    <source>
        <dbReference type="ARBA" id="ARBA00022553"/>
    </source>
</evidence>
<gene>
    <name evidence="11" type="primary">phoA</name>
    <name evidence="11" type="ORF">GCM10011501_08160</name>
</gene>
<dbReference type="SMART" id="SM00098">
    <property type="entry name" value="alkPPc"/>
    <property type="match status" value="1"/>
</dbReference>
<reference evidence="12" key="1">
    <citation type="journal article" date="2019" name="Int. J. Syst. Evol. Microbiol.">
        <title>The Global Catalogue of Microorganisms (GCM) 10K type strain sequencing project: providing services to taxonomists for standard genome sequencing and annotation.</title>
        <authorList>
            <consortium name="The Broad Institute Genomics Platform"/>
            <consortium name="The Broad Institute Genome Sequencing Center for Infectious Disease"/>
            <person name="Wu L."/>
            <person name="Ma J."/>
        </authorList>
    </citation>
    <scope>NUCLEOTIDE SEQUENCE [LARGE SCALE GENOMIC DNA]</scope>
    <source>
        <strain evidence="12">CGMCC 1.15922</strain>
    </source>
</reference>
<dbReference type="Gene3D" id="1.10.60.40">
    <property type="match status" value="1"/>
</dbReference>
<keyword evidence="12" id="KW-1185">Reference proteome</keyword>
<dbReference type="RefSeq" id="WP_189376840.1">
    <property type="nucleotide sequence ID" value="NZ_BNAH01000003.1"/>
</dbReference>
<feature type="chain" id="PRO_5045944706" evidence="10">
    <location>
        <begin position="22"/>
        <end position="443"/>
    </location>
</feature>
<dbReference type="CDD" id="cd16012">
    <property type="entry name" value="ALP"/>
    <property type="match status" value="1"/>
</dbReference>
<name>A0ABQ3IIB0_9GAMM</name>
<keyword evidence="8" id="KW-0460">Magnesium</keyword>
<proteinExistence type="inferred from homology"/>
<dbReference type="InterPro" id="IPR017850">
    <property type="entry name" value="Alkaline_phosphatase_core_sf"/>
</dbReference>
<dbReference type="PROSITE" id="PS00123">
    <property type="entry name" value="ALKALINE_PHOSPHATASE"/>
    <property type="match status" value="1"/>
</dbReference>
<evidence type="ECO:0000313" key="11">
    <source>
        <dbReference type="EMBL" id="GHE82351.1"/>
    </source>
</evidence>
<dbReference type="PRINTS" id="PR00113">
    <property type="entry name" value="ALKPHPHTASE"/>
</dbReference>
<keyword evidence="6" id="KW-0378">Hydrolase</keyword>
<dbReference type="Gene3D" id="3.40.720.10">
    <property type="entry name" value="Alkaline Phosphatase, subunit A"/>
    <property type="match status" value="1"/>
</dbReference>
<evidence type="ECO:0000256" key="5">
    <source>
        <dbReference type="ARBA" id="ARBA00022723"/>
    </source>
</evidence>
<evidence type="ECO:0000256" key="9">
    <source>
        <dbReference type="RuleBase" id="RU003946"/>
    </source>
</evidence>
<keyword evidence="10" id="KW-0732">Signal</keyword>
<dbReference type="InterPro" id="IPR001952">
    <property type="entry name" value="Alkaline_phosphatase"/>
</dbReference>
<comment type="caution">
    <text evidence="11">The sequence shown here is derived from an EMBL/GenBank/DDBJ whole genome shotgun (WGS) entry which is preliminary data.</text>
</comment>
<evidence type="ECO:0000256" key="6">
    <source>
        <dbReference type="ARBA" id="ARBA00022801"/>
    </source>
</evidence>
<dbReference type="SUPFAM" id="SSF53649">
    <property type="entry name" value="Alkaline phosphatase-like"/>
    <property type="match status" value="1"/>
</dbReference>
<comment type="cofactor">
    <cofactor evidence="1">
        <name>Mg(2+)</name>
        <dbReference type="ChEBI" id="CHEBI:18420"/>
    </cofactor>
</comment>
<feature type="signal peptide" evidence="10">
    <location>
        <begin position="1"/>
        <end position="21"/>
    </location>
</feature>
<evidence type="ECO:0000256" key="1">
    <source>
        <dbReference type="ARBA" id="ARBA00001946"/>
    </source>
</evidence>
<evidence type="ECO:0000256" key="7">
    <source>
        <dbReference type="ARBA" id="ARBA00022833"/>
    </source>
</evidence>
<keyword evidence="5" id="KW-0479">Metal-binding</keyword>
<dbReference type="Proteomes" id="UP000626370">
    <property type="component" value="Unassembled WGS sequence"/>
</dbReference>
<comment type="cofactor">
    <cofactor evidence="2">
        <name>Zn(2+)</name>
        <dbReference type="ChEBI" id="CHEBI:29105"/>
    </cofactor>
</comment>
<dbReference type="InterPro" id="IPR018299">
    <property type="entry name" value="Alkaline_phosphatase_AS"/>
</dbReference>
<dbReference type="EMBL" id="BNAH01000003">
    <property type="protein sequence ID" value="GHE82351.1"/>
    <property type="molecule type" value="Genomic_DNA"/>
</dbReference>
<evidence type="ECO:0000256" key="10">
    <source>
        <dbReference type="SAM" id="SignalP"/>
    </source>
</evidence>